<evidence type="ECO:0000313" key="3">
    <source>
        <dbReference type="Proteomes" id="UP000596661"/>
    </source>
</evidence>
<name>A0A803Q8C0_CANSA</name>
<dbReference type="Proteomes" id="UP000596661">
    <property type="component" value="Chromosome 8"/>
</dbReference>
<sequence>MALLSRFLSCFQVSSSRAVSDIVVENFKQKLGEGKSINKSANIKASKSPLTRGTIKVGTQFSHRAPKRITRNYSQTQKSFRVPALATCIGQNRRKLGCIRRHLIMVKTCQNSSKRPPLDAVMEEGASRAAGVHVKDGREGVAATKNPNKGTTAGNPETNDKNVREGHRDDQYTETYEEEDDDCNKDGYYKNSLYYKHDPNMVQRDALLVEQPSRTQKATIAFGLGCPSNPRSRATPKRWAMEVPRLRGCVDPQSDFVNQDGRTALSHSRDSWCTVDLQ</sequence>
<evidence type="ECO:0000313" key="2">
    <source>
        <dbReference type="EnsemblPlants" id="cds.evm.model.08.1328"/>
    </source>
</evidence>
<dbReference type="Gramene" id="evm.model.08.1328">
    <property type="protein sequence ID" value="cds.evm.model.08.1328"/>
    <property type="gene ID" value="evm.TU.08.1328"/>
</dbReference>
<feature type="compositionally biased region" description="Basic and acidic residues" evidence="1">
    <location>
        <begin position="158"/>
        <end position="168"/>
    </location>
</feature>
<keyword evidence="3" id="KW-1185">Reference proteome</keyword>
<dbReference type="EnsemblPlants" id="evm.model.08.1328">
    <property type="protein sequence ID" value="cds.evm.model.08.1328"/>
    <property type="gene ID" value="evm.TU.08.1328"/>
</dbReference>
<feature type="region of interest" description="Disordered" evidence="1">
    <location>
        <begin position="129"/>
        <end position="168"/>
    </location>
</feature>
<evidence type="ECO:0000256" key="1">
    <source>
        <dbReference type="SAM" id="MobiDB-lite"/>
    </source>
</evidence>
<protein>
    <submittedName>
        <fullName evidence="2">Uncharacterized protein</fullName>
    </submittedName>
</protein>
<dbReference type="EMBL" id="UZAU01000707">
    <property type="status" value="NOT_ANNOTATED_CDS"/>
    <property type="molecule type" value="Genomic_DNA"/>
</dbReference>
<feature type="compositionally biased region" description="Polar residues" evidence="1">
    <location>
        <begin position="145"/>
        <end position="157"/>
    </location>
</feature>
<accession>A0A803Q8C0</accession>
<organism evidence="2 3">
    <name type="scientific">Cannabis sativa</name>
    <name type="common">Hemp</name>
    <name type="synonym">Marijuana</name>
    <dbReference type="NCBI Taxonomy" id="3483"/>
    <lineage>
        <taxon>Eukaryota</taxon>
        <taxon>Viridiplantae</taxon>
        <taxon>Streptophyta</taxon>
        <taxon>Embryophyta</taxon>
        <taxon>Tracheophyta</taxon>
        <taxon>Spermatophyta</taxon>
        <taxon>Magnoliopsida</taxon>
        <taxon>eudicotyledons</taxon>
        <taxon>Gunneridae</taxon>
        <taxon>Pentapetalae</taxon>
        <taxon>rosids</taxon>
        <taxon>fabids</taxon>
        <taxon>Rosales</taxon>
        <taxon>Cannabaceae</taxon>
        <taxon>Cannabis</taxon>
    </lineage>
</organism>
<proteinExistence type="predicted"/>
<reference evidence="2" key="2">
    <citation type="submission" date="2021-03" db="UniProtKB">
        <authorList>
            <consortium name="EnsemblPlants"/>
        </authorList>
    </citation>
    <scope>IDENTIFICATION</scope>
</reference>
<reference evidence="2" key="1">
    <citation type="submission" date="2018-11" db="EMBL/GenBank/DDBJ databases">
        <authorList>
            <person name="Grassa J C."/>
        </authorList>
    </citation>
    <scope>NUCLEOTIDE SEQUENCE [LARGE SCALE GENOMIC DNA]</scope>
</reference>
<dbReference type="AlphaFoldDB" id="A0A803Q8C0"/>